<sequence>MTSLEELDYVLEELFAATTLEEARTIINDGAGKFLSEMVRGGWKPAPI</sequence>
<reference evidence="2" key="1">
    <citation type="submission" date="2011-05" db="EMBL/GenBank/DDBJ databases">
        <title>Complete sequence of Desulfotomaculum kuznetsovii DSM 6115.</title>
        <authorList>
            <person name="Lucas S."/>
            <person name="Han J."/>
            <person name="Lapidus A."/>
            <person name="Cheng J.-F."/>
            <person name="Goodwin L."/>
            <person name="Pitluck S."/>
            <person name="Peters L."/>
            <person name="Mikhailova N."/>
            <person name="Lu M."/>
            <person name="Saunders E."/>
            <person name="Han C."/>
            <person name="Tapia R."/>
            <person name="Land M."/>
            <person name="Hauser L."/>
            <person name="Kyrpides N."/>
            <person name="Ivanova N."/>
            <person name="Pagani I."/>
            <person name="Nazina T."/>
            <person name="Ivanova A."/>
            <person name="Parshina S."/>
            <person name="Kuever J."/>
            <person name="Muyzer G."/>
            <person name="Plugge C."/>
            <person name="Stams A."/>
            <person name="Woyke T."/>
        </authorList>
    </citation>
    <scope>NUCLEOTIDE SEQUENCE [LARGE SCALE GENOMIC DNA]</scope>
    <source>
        <strain evidence="2">DSM 6115 / VKM B-1805 / 17</strain>
    </source>
</reference>
<accession>A0AAU8PB78</accession>
<dbReference type="AlphaFoldDB" id="A0AAU8PB78"/>
<keyword evidence="2" id="KW-1185">Reference proteome</keyword>
<proteinExistence type="predicted"/>
<organism evidence="1 2">
    <name type="scientific">Desulfofundulus kuznetsovii (strain DSM 6115 / VKM B-1805 / 17)</name>
    <name type="common">Desulfotomaculum kuznetsovii</name>
    <dbReference type="NCBI Taxonomy" id="760568"/>
    <lineage>
        <taxon>Bacteria</taxon>
        <taxon>Bacillati</taxon>
        <taxon>Bacillota</taxon>
        <taxon>Clostridia</taxon>
        <taxon>Eubacteriales</taxon>
        <taxon>Peptococcaceae</taxon>
        <taxon>Desulfofundulus</taxon>
    </lineage>
</organism>
<protein>
    <submittedName>
        <fullName evidence="1">Uncharacterized protein</fullName>
    </submittedName>
</protein>
<name>A0AAU8PB78_DESK7</name>
<evidence type="ECO:0000313" key="2">
    <source>
        <dbReference type="Proteomes" id="UP000009229"/>
    </source>
</evidence>
<dbReference type="EMBL" id="CP002770">
    <property type="protein sequence ID" value="AEG15255.1"/>
    <property type="molecule type" value="Genomic_DNA"/>
</dbReference>
<gene>
    <name evidence="1" type="ordered locus">Desku_1677</name>
</gene>
<dbReference type="Proteomes" id="UP000009229">
    <property type="component" value="Chromosome"/>
</dbReference>
<dbReference type="KEGG" id="dku:Desku_1677"/>
<evidence type="ECO:0000313" key="1">
    <source>
        <dbReference type="EMBL" id="AEG15255.1"/>
    </source>
</evidence>